<dbReference type="PANTHER" id="PTHR10775">
    <property type="entry name" value="OS08G0208400 PROTEIN"/>
    <property type="match status" value="1"/>
</dbReference>
<accession>A0AAW2LFK2</accession>
<dbReference type="InterPro" id="IPR004242">
    <property type="entry name" value="Transposase_21"/>
</dbReference>
<proteinExistence type="predicted"/>
<reference evidence="1" key="1">
    <citation type="submission" date="2020-06" db="EMBL/GenBank/DDBJ databases">
        <authorList>
            <person name="Li T."/>
            <person name="Hu X."/>
            <person name="Zhang T."/>
            <person name="Song X."/>
            <person name="Zhang H."/>
            <person name="Dai N."/>
            <person name="Sheng W."/>
            <person name="Hou X."/>
            <person name="Wei L."/>
        </authorList>
    </citation>
    <scope>NUCLEOTIDE SEQUENCE</scope>
    <source>
        <strain evidence="1">G01</strain>
        <tissue evidence="1">Leaf</tissue>
    </source>
</reference>
<dbReference type="AlphaFoldDB" id="A0AAW2LFK2"/>
<evidence type="ECO:0000313" key="1">
    <source>
        <dbReference type="EMBL" id="KAL0317382.1"/>
    </source>
</evidence>
<organism evidence="1">
    <name type="scientific">Sesamum angustifolium</name>
    <dbReference type="NCBI Taxonomy" id="2727405"/>
    <lineage>
        <taxon>Eukaryota</taxon>
        <taxon>Viridiplantae</taxon>
        <taxon>Streptophyta</taxon>
        <taxon>Embryophyta</taxon>
        <taxon>Tracheophyta</taxon>
        <taxon>Spermatophyta</taxon>
        <taxon>Magnoliopsida</taxon>
        <taxon>eudicotyledons</taxon>
        <taxon>Gunneridae</taxon>
        <taxon>Pentapetalae</taxon>
        <taxon>asterids</taxon>
        <taxon>lamiids</taxon>
        <taxon>Lamiales</taxon>
        <taxon>Pedaliaceae</taxon>
        <taxon>Sesamum</taxon>
    </lineage>
</organism>
<dbReference type="Pfam" id="PF02992">
    <property type="entry name" value="Transposase_21"/>
    <property type="match status" value="1"/>
</dbReference>
<sequence length="166" mass="18765">MFLTIVIPSPSNSKRLIDVYFEPLIEELLQLWHVGVRTCDHATDRAFIVRAALMWIVNDLPTFGMAFGWSITGVMGCPVCMDDTRAFHTQHGRKACYFDCHRQFLPACPRLIGDQILDWVANISPAVEMPLLLPDGYGSDHKRTKKKSFGISCTSQHFLSDTCHAH</sequence>
<evidence type="ECO:0008006" key="2">
    <source>
        <dbReference type="Google" id="ProtNLM"/>
    </source>
</evidence>
<gene>
    <name evidence="1" type="ORF">Sangu_2152500</name>
</gene>
<name>A0AAW2LFK2_9LAMI</name>
<dbReference type="PANTHER" id="PTHR10775:SF193">
    <property type="entry name" value="DUF4216 DOMAIN-CONTAINING PROTEIN"/>
    <property type="match status" value="1"/>
</dbReference>
<protein>
    <recommendedName>
        <fullName evidence="2">Transposase</fullName>
    </recommendedName>
</protein>
<reference evidence="1" key="2">
    <citation type="journal article" date="2024" name="Plant">
        <title>Genomic evolution and insights into agronomic trait innovations of Sesamum species.</title>
        <authorList>
            <person name="Miao H."/>
            <person name="Wang L."/>
            <person name="Qu L."/>
            <person name="Liu H."/>
            <person name="Sun Y."/>
            <person name="Le M."/>
            <person name="Wang Q."/>
            <person name="Wei S."/>
            <person name="Zheng Y."/>
            <person name="Lin W."/>
            <person name="Duan Y."/>
            <person name="Cao H."/>
            <person name="Xiong S."/>
            <person name="Wang X."/>
            <person name="Wei L."/>
            <person name="Li C."/>
            <person name="Ma Q."/>
            <person name="Ju M."/>
            <person name="Zhao R."/>
            <person name="Li G."/>
            <person name="Mu C."/>
            <person name="Tian Q."/>
            <person name="Mei H."/>
            <person name="Zhang T."/>
            <person name="Gao T."/>
            <person name="Zhang H."/>
        </authorList>
    </citation>
    <scope>NUCLEOTIDE SEQUENCE</scope>
    <source>
        <strain evidence="1">G01</strain>
    </source>
</reference>
<dbReference type="EMBL" id="JACGWK010000014">
    <property type="protein sequence ID" value="KAL0317382.1"/>
    <property type="molecule type" value="Genomic_DNA"/>
</dbReference>
<comment type="caution">
    <text evidence="1">The sequence shown here is derived from an EMBL/GenBank/DDBJ whole genome shotgun (WGS) entry which is preliminary data.</text>
</comment>